<protein>
    <recommendedName>
        <fullName evidence="2">Pectinesterase inhibitor domain-containing protein</fullName>
    </recommendedName>
</protein>
<feature type="chain" id="PRO_5044852293" description="Pectinesterase inhibitor domain-containing protein" evidence="1">
    <location>
        <begin position="28"/>
        <end position="195"/>
    </location>
</feature>
<dbReference type="NCBIfam" id="TIGR01614">
    <property type="entry name" value="PME_inhib"/>
    <property type="match status" value="1"/>
</dbReference>
<feature type="domain" description="Pectinesterase inhibitor" evidence="2">
    <location>
        <begin position="31"/>
        <end position="186"/>
    </location>
</feature>
<dbReference type="InterPro" id="IPR006501">
    <property type="entry name" value="Pectinesterase_inhib_dom"/>
</dbReference>
<evidence type="ECO:0000313" key="3">
    <source>
        <dbReference type="EMBL" id="CAH8335101.1"/>
    </source>
</evidence>
<name>A0ABC8JND0_ERUVS</name>
<dbReference type="EMBL" id="CAKOAT010127376">
    <property type="protein sequence ID" value="CAH8335101.1"/>
    <property type="molecule type" value="Genomic_DNA"/>
</dbReference>
<dbReference type="SMART" id="SM00856">
    <property type="entry name" value="PMEI"/>
    <property type="match status" value="1"/>
</dbReference>
<dbReference type="AlphaFoldDB" id="A0ABC8JND0"/>
<reference evidence="3 4" key="1">
    <citation type="submission" date="2022-03" db="EMBL/GenBank/DDBJ databases">
        <authorList>
            <person name="Macdonald S."/>
            <person name="Ahmed S."/>
            <person name="Newling K."/>
        </authorList>
    </citation>
    <scope>NUCLEOTIDE SEQUENCE [LARGE SCALE GENOMIC DNA]</scope>
</reference>
<keyword evidence="1" id="KW-0732">Signal</keyword>
<dbReference type="Proteomes" id="UP001642260">
    <property type="component" value="Unassembled WGS sequence"/>
</dbReference>
<sequence length="195" mass="21704">MAANNKLIILMLLICLLPHIIFSSASAQELDTKAYVDSWCQDTKYPNLCVRSLSPVVRSLAIQSPQELVLFLLKESLNTTAFLLKEVANPKPPNLQDKVLAKQLRLTVTRLEVSLRRMIGIITKLLLRGNGVGGVYFSLKRWTSEALADAETLMSVFQGRGLSKSEATIYGKVKNVHETVSNALAIVQHYVNTRH</sequence>
<gene>
    <name evidence="3" type="ORF">ERUC_LOCUS13462</name>
</gene>
<comment type="caution">
    <text evidence="3">The sequence shown here is derived from an EMBL/GenBank/DDBJ whole genome shotgun (WGS) entry which is preliminary data.</text>
</comment>
<accession>A0ABC8JND0</accession>
<organism evidence="3 4">
    <name type="scientific">Eruca vesicaria subsp. sativa</name>
    <name type="common">Garden rocket</name>
    <name type="synonym">Eruca sativa</name>
    <dbReference type="NCBI Taxonomy" id="29727"/>
    <lineage>
        <taxon>Eukaryota</taxon>
        <taxon>Viridiplantae</taxon>
        <taxon>Streptophyta</taxon>
        <taxon>Embryophyta</taxon>
        <taxon>Tracheophyta</taxon>
        <taxon>Spermatophyta</taxon>
        <taxon>Magnoliopsida</taxon>
        <taxon>eudicotyledons</taxon>
        <taxon>Gunneridae</taxon>
        <taxon>Pentapetalae</taxon>
        <taxon>rosids</taxon>
        <taxon>malvids</taxon>
        <taxon>Brassicales</taxon>
        <taxon>Brassicaceae</taxon>
        <taxon>Brassiceae</taxon>
        <taxon>Eruca</taxon>
    </lineage>
</organism>
<keyword evidence="4" id="KW-1185">Reference proteome</keyword>
<dbReference type="Gene3D" id="1.20.140.40">
    <property type="entry name" value="Invertase/pectin methylesterase inhibitor family protein"/>
    <property type="match status" value="1"/>
</dbReference>
<dbReference type="Pfam" id="PF04043">
    <property type="entry name" value="PMEI"/>
    <property type="match status" value="1"/>
</dbReference>
<dbReference type="CDD" id="cd15798">
    <property type="entry name" value="PMEI-like_3"/>
    <property type="match status" value="1"/>
</dbReference>
<evidence type="ECO:0000259" key="2">
    <source>
        <dbReference type="SMART" id="SM00856"/>
    </source>
</evidence>
<evidence type="ECO:0000256" key="1">
    <source>
        <dbReference type="SAM" id="SignalP"/>
    </source>
</evidence>
<evidence type="ECO:0000313" key="4">
    <source>
        <dbReference type="Proteomes" id="UP001642260"/>
    </source>
</evidence>
<feature type="signal peptide" evidence="1">
    <location>
        <begin position="1"/>
        <end position="27"/>
    </location>
</feature>
<dbReference type="SUPFAM" id="SSF101148">
    <property type="entry name" value="Plant invertase/pectin methylesterase inhibitor"/>
    <property type="match status" value="1"/>
</dbReference>
<dbReference type="InterPro" id="IPR035513">
    <property type="entry name" value="Invertase/methylesterase_inhib"/>
</dbReference>
<proteinExistence type="predicted"/>